<reference evidence="1" key="1">
    <citation type="submission" date="2018-11" db="EMBL/GenBank/DDBJ databases">
        <title>The sequence and de novo assembly of Larimichthys crocea genome using PacBio and Hi-C technologies.</title>
        <authorList>
            <person name="Xu P."/>
            <person name="Chen B."/>
            <person name="Zhou Z."/>
            <person name="Ke Q."/>
            <person name="Wu Y."/>
            <person name="Bai H."/>
            <person name="Pu F."/>
        </authorList>
    </citation>
    <scope>NUCLEOTIDE SEQUENCE</scope>
    <source>
        <tissue evidence="1">Muscle</tissue>
    </source>
</reference>
<organism evidence="1 2">
    <name type="scientific">Larimichthys crocea</name>
    <name type="common">Large yellow croaker</name>
    <name type="synonym">Pseudosciaena crocea</name>
    <dbReference type="NCBI Taxonomy" id="215358"/>
    <lineage>
        <taxon>Eukaryota</taxon>
        <taxon>Metazoa</taxon>
        <taxon>Chordata</taxon>
        <taxon>Craniata</taxon>
        <taxon>Vertebrata</taxon>
        <taxon>Euteleostomi</taxon>
        <taxon>Actinopterygii</taxon>
        <taxon>Neopterygii</taxon>
        <taxon>Teleostei</taxon>
        <taxon>Neoteleostei</taxon>
        <taxon>Acanthomorphata</taxon>
        <taxon>Eupercaria</taxon>
        <taxon>Sciaenidae</taxon>
        <taxon>Larimichthys</taxon>
    </lineage>
</organism>
<dbReference type="EMBL" id="CM011692">
    <property type="protein sequence ID" value="TMS06840.1"/>
    <property type="molecule type" value="Genomic_DNA"/>
</dbReference>
<evidence type="ECO:0000313" key="1">
    <source>
        <dbReference type="EMBL" id="TMS06840.1"/>
    </source>
</evidence>
<proteinExistence type="predicted"/>
<protein>
    <submittedName>
        <fullName evidence="1">Uncharacterized protein</fullName>
    </submittedName>
</protein>
<name>A0ACD3QI10_LARCR</name>
<keyword evidence="2" id="KW-1185">Reference proteome</keyword>
<dbReference type="Proteomes" id="UP000793456">
    <property type="component" value="Chromosome XIX"/>
</dbReference>
<gene>
    <name evidence="1" type="ORF">E3U43_016599</name>
</gene>
<comment type="caution">
    <text evidence="1">The sequence shown here is derived from an EMBL/GenBank/DDBJ whole genome shotgun (WGS) entry which is preliminary data.</text>
</comment>
<accession>A0ACD3QI10</accession>
<evidence type="ECO:0000313" key="2">
    <source>
        <dbReference type="Proteomes" id="UP000793456"/>
    </source>
</evidence>
<sequence>MPKLAEKIIRMASKEKTGDLPCKHRFTLSRYSHRAGGPFCPQNPDPEMPPDDPVLPQCEEDIIGLVV</sequence>